<evidence type="ECO:0000313" key="1">
    <source>
        <dbReference type="EMBL" id="PAJ70885.1"/>
    </source>
</evidence>
<dbReference type="InterPro" id="IPR024524">
    <property type="entry name" value="DUF3800"/>
</dbReference>
<dbReference type="AlphaFoldDB" id="A0A269PF82"/>
<protein>
    <recommendedName>
        <fullName evidence="3">DUF3800 domain-containing protein</fullName>
    </recommendedName>
</protein>
<evidence type="ECO:0000313" key="2">
    <source>
        <dbReference type="Proteomes" id="UP000215771"/>
    </source>
</evidence>
<comment type="caution">
    <text evidence="1">The sequence shown here is derived from an EMBL/GenBank/DDBJ whole genome shotgun (WGS) entry which is preliminary data.</text>
</comment>
<proteinExistence type="predicted"/>
<dbReference type="Pfam" id="PF12686">
    <property type="entry name" value="DUF3800"/>
    <property type="match status" value="1"/>
</dbReference>
<name>A0A269PF82_9CORY</name>
<dbReference type="RefSeq" id="WP_095275352.1">
    <property type="nucleotide sequence ID" value="NZ_CP047655.1"/>
</dbReference>
<organism evidence="1 2">
    <name type="scientific">Corynebacterium hadale</name>
    <dbReference type="NCBI Taxonomy" id="2026255"/>
    <lineage>
        <taxon>Bacteria</taxon>
        <taxon>Bacillati</taxon>
        <taxon>Actinomycetota</taxon>
        <taxon>Actinomycetes</taxon>
        <taxon>Mycobacteriales</taxon>
        <taxon>Corynebacteriaceae</taxon>
        <taxon>Corynebacterium</taxon>
    </lineage>
</organism>
<sequence>MSRRIYLYADETGNLDYKGSPNPKGGGASTYFGFGTATFDTARHGDDLIEGLHLRASRSKEGISLARGFHAVDDSAKTRNEMFSLIKSQAPRFDTTFLYKANAYPYVKADGPLRLYKMAWFLHLKKIALQVSRPDDELYVVVAEFGTKQIRKAASEAVAEVCDQISRNITLCVWTAQSSWGLQVADYGLWAVQRHLEGKKCTWFEPCIKPTLSTLLTPWGRPENH</sequence>
<evidence type="ECO:0008006" key="3">
    <source>
        <dbReference type="Google" id="ProtNLM"/>
    </source>
</evidence>
<dbReference type="Proteomes" id="UP000215771">
    <property type="component" value="Unassembled WGS sequence"/>
</dbReference>
<gene>
    <name evidence="1" type="ORF">CIG21_01470</name>
</gene>
<reference evidence="1 2" key="1">
    <citation type="submission" date="2017-08" db="EMBL/GenBank/DDBJ databases">
        <authorList>
            <person name="de Groot N.N."/>
        </authorList>
    </citation>
    <scope>NUCLEOTIDE SEQUENCE [LARGE SCALE GENOMIC DNA]</scope>
    <source>
        <strain evidence="1 2">NBT06-6</strain>
    </source>
</reference>
<dbReference type="EMBL" id="NQMQ01000002">
    <property type="protein sequence ID" value="PAJ70885.1"/>
    <property type="molecule type" value="Genomic_DNA"/>
</dbReference>
<accession>A0A269PF82</accession>